<accession>A0A0J9SQR9</accession>
<reference evidence="4 5" key="1">
    <citation type="submission" date="2011-08" db="EMBL/GenBank/DDBJ databases">
        <title>The Genome Sequence of Plasmodium vivax Brazil I.</title>
        <authorList>
            <consortium name="The Broad Institute Genome Sequencing Platform"/>
            <consortium name="The Broad Institute Genome Sequencing Center for Infectious Disease"/>
            <person name="Neafsey D."/>
            <person name="Carlton J."/>
            <person name="Barnwell J."/>
            <person name="Collins W."/>
            <person name="Escalante A."/>
            <person name="Mullikin J."/>
            <person name="Saul A."/>
            <person name="Guigo R."/>
            <person name="Camara F."/>
            <person name="Young S.K."/>
            <person name="Zeng Q."/>
            <person name="Gargeya S."/>
            <person name="Fitzgerald M."/>
            <person name="Haas B."/>
            <person name="Abouelleil A."/>
            <person name="Alvarado L."/>
            <person name="Arachchi H.M."/>
            <person name="Berlin A."/>
            <person name="Brown A."/>
            <person name="Chapman S.B."/>
            <person name="Chen Z."/>
            <person name="Dunbar C."/>
            <person name="Freedman E."/>
            <person name="Gearin G."/>
            <person name="Gellesch M."/>
            <person name="Goldberg J."/>
            <person name="Griggs A."/>
            <person name="Gujja S."/>
            <person name="Heiman D."/>
            <person name="Howarth C."/>
            <person name="Larson L."/>
            <person name="Lui A."/>
            <person name="MacDonald P.J.P."/>
            <person name="Montmayeur A."/>
            <person name="Murphy C."/>
            <person name="Neiman D."/>
            <person name="Pearson M."/>
            <person name="Priest M."/>
            <person name="Roberts A."/>
            <person name="Saif S."/>
            <person name="Shea T."/>
            <person name="Shenoy N."/>
            <person name="Sisk P."/>
            <person name="Stolte C."/>
            <person name="Sykes S."/>
            <person name="Wortman J."/>
            <person name="Nusbaum C."/>
            <person name="Birren B."/>
        </authorList>
    </citation>
    <scope>NUCLEOTIDE SEQUENCE [LARGE SCALE GENOMIC DNA]</scope>
    <source>
        <strain evidence="4 5">Brazil I</strain>
    </source>
</reference>
<feature type="transmembrane region" description="Helical" evidence="2">
    <location>
        <begin position="45"/>
        <end position="63"/>
    </location>
</feature>
<keyword evidence="2" id="KW-1133">Transmembrane helix</keyword>
<feature type="compositionally biased region" description="Low complexity" evidence="1">
    <location>
        <begin position="26"/>
        <end position="36"/>
    </location>
</feature>
<proteinExistence type="predicted"/>
<evidence type="ECO:0000313" key="5">
    <source>
        <dbReference type="Proteomes" id="UP000053327"/>
    </source>
</evidence>
<dbReference type="NCBIfam" id="TIGR01639">
    <property type="entry name" value="P_fal_TIGR01639"/>
    <property type="match status" value="1"/>
</dbReference>
<feature type="compositionally biased region" description="Basic and acidic residues" evidence="1">
    <location>
        <begin position="131"/>
        <end position="141"/>
    </location>
</feature>
<feature type="region of interest" description="Disordered" evidence="1">
    <location>
        <begin position="88"/>
        <end position="141"/>
    </location>
</feature>
<dbReference type="Gene3D" id="6.10.280.180">
    <property type="entry name" value="Plasmodium RESA, N-terminal helical domain"/>
    <property type="match status" value="1"/>
</dbReference>
<feature type="domain" description="Plasmodium RESA N-terminal" evidence="3">
    <location>
        <begin position="165"/>
        <end position="284"/>
    </location>
</feature>
<evidence type="ECO:0000259" key="3">
    <source>
        <dbReference type="Pfam" id="PF09687"/>
    </source>
</evidence>
<evidence type="ECO:0000256" key="1">
    <source>
        <dbReference type="SAM" id="MobiDB-lite"/>
    </source>
</evidence>
<gene>
    <name evidence="4" type="ORF">PVBG_01965</name>
</gene>
<dbReference type="EMBL" id="KQ234837">
    <property type="protein sequence ID" value="KMZ85279.1"/>
    <property type="molecule type" value="Genomic_DNA"/>
</dbReference>
<keyword evidence="2" id="KW-0812">Transmembrane</keyword>
<dbReference type="PANTHER" id="PTHR36193">
    <property type="entry name" value="PHISTB DOMAIN-CONTAINING RESA-LIKE PROTEIN 1"/>
    <property type="match status" value="1"/>
</dbReference>
<sequence length="300" mass="34288">MAFFSKFNSASADKSSAKNNRRNEKSSAANGAGKKSSGGLNFRRLFFPSCSVALLVVAIYMLLLNITPLDNKVLAKIQARNLSELNENRSLRRRHSNKNVSSSDSDSDDDAVLSGFGEIDSGENEEEDASDSDKNVDEKFEETNDLCNVNVPRFSEAEMIFTSDVTKEELDELINNMEEVPSKNEIIKMWKRAYALEGQGFYEMINGLFEYYEELKEKHQVEEEHASTQWGNVISIFYNILTEREEYYIKLFYDLILKDHLTKEEFVNFLNKCKKEAAELRETLQTLGKGELDAEMVPKK</sequence>
<evidence type="ECO:0000256" key="2">
    <source>
        <dbReference type="SAM" id="Phobius"/>
    </source>
</evidence>
<evidence type="ECO:0000313" key="4">
    <source>
        <dbReference type="EMBL" id="KMZ85279.1"/>
    </source>
</evidence>
<dbReference type="Pfam" id="PF09687">
    <property type="entry name" value="PRESAN"/>
    <property type="match status" value="1"/>
</dbReference>
<organism evidence="4 5">
    <name type="scientific">Plasmodium vivax (strain Brazil I)</name>
    <dbReference type="NCBI Taxonomy" id="1033975"/>
    <lineage>
        <taxon>Eukaryota</taxon>
        <taxon>Sar</taxon>
        <taxon>Alveolata</taxon>
        <taxon>Apicomplexa</taxon>
        <taxon>Aconoidasida</taxon>
        <taxon>Haemosporida</taxon>
        <taxon>Plasmodiidae</taxon>
        <taxon>Plasmodium</taxon>
        <taxon>Plasmodium (Plasmodium)</taxon>
    </lineage>
</organism>
<feature type="compositionally biased region" description="Acidic residues" evidence="1">
    <location>
        <begin position="120"/>
        <end position="130"/>
    </location>
</feature>
<dbReference type="PANTHER" id="PTHR36193:SF23">
    <property type="entry name" value="PHISTB DOMAIN-CONTAINING RESA-LIKE PROTEIN 1"/>
    <property type="match status" value="1"/>
</dbReference>
<name>A0A0J9SQR9_PLAV1</name>
<feature type="region of interest" description="Disordered" evidence="1">
    <location>
        <begin position="13"/>
        <end position="36"/>
    </location>
</feature>
<dbReference type="AlphaFoldDB" id="A0A0J9SQR9"/>
<dbReference type="OrthoDB" id="376477at2759"/>
<dbReference type="InterPro" id="IPR019111">
    <property type="entry name" value="PRESA_N"/>
</dbReference>
<dbReference type="InterPro" id="IPR044885">
    <property type="entry name" value="PRESA_N_sf"/>
</dbReference>
<keyword evidence="2" id="KW-0472">Membrane</keyword>
<dbReference type="Proteomes" id="UP000053327">
    <property type="component" value="Unassembled WGS sequence"/>
</dbReference>
<protein>
    <recommendedName>
        <fullName evidence="3">Plasmodium RESA N-terminal domain-containing protein</fullName>
    </recommendedName>
</protein>
<dbReference type="InterPro" id="IPR006526">
    <property type="entry name" value="Export_prot_PHISTa/b/c"/>
</dbReference>